<evidence type="ECO:0000256" key="4">
    <source>
        <dbReference type="ARBA" id="ARBA00023453"/>
    </source>
</evidence>
<dbReference type="SUPFAM" id="SSF53335">
    <property type="entry name" value="S-adenosyl-L-methionine-dependent methyltransferases"/>
    <property type="match status" value="1"/>
</dbReference>
<name>A0A0D6QY95_ARACU</name>
<dbReference type="Pfam" id="PF01596">
    <property type="entry name" value="Methyltransf_3"/>
    <property type="match status" value="1"/>
</dbReference>
<evidence type="ECO:0000313" key="5">
    <source>
        <dbReference type="EMBL" id="JAG96542.1"/>
    </source>
</evidence>
<dbReference type="Gene3D" id="3.40.50.150">
    <property type="entry name" value="Vaccinia Virus protein VP39"/>
    <property type="match status" value="1"/>
</dbReference>
<accession>A0A0D6QY95</accession>
<comment type="similarity">
    <text evidence="4">Belongs to the class I-like SAM-binding methyltransferase superfamily. Cation-dependent O-methyltransferase family.</text>
</comment>
<dbReference type="PANTHER" id="PTHR10509">
    <property type="entry name" value="O-METHYLTRANSFERASE-RELATED"/>
    <property type="match status" value="1"/>
</dbReference>
<evidence type="ECO:0000256" key="1">
    <source>
        <dbReference type="ARBA" id="ARBA00022603"/>
    </source>
</evidence>
<dbReference type="InterPro" id="IPR029063">
    <property type="entry name" value="SAM-dependent_MTases_sf"/>
</dbReference>
<dbReference type="CDD" id="cd02440">
    <property type="entry name" value="AdoMet_MTases"/>
    <property type="match status" value="1"/>
</dbReference>
<dbReference type="PROSITE" id="PS51682">
    <property type="entry name" value="SAM_OMT_I"/>
    <property type="match status" value="1"/>
</dbReference>
<protein>
    <recommendedName>
        <fullName evidence="6">Caffeoyl-CoA O-methyltransferase</fullName>
    </recommendedName>
</protein>
<dbReference type="AlphaFoldDB" id="A0A0D6QY95"/>
<dbReference type="EMBL" id="GCKF01037093">
    <property type="protein sequence ID" value="JAG96542.1"/>
    <property type="molecule type" value="Transcribed_RNA"/>
</dbReference>
<evidence type="ECO:0000256" key="2">
    <source>
        <dbReference type="ARBA" id="ARBA00022679"/>
    </source>
</evidence>
<keyword evidence="1" id="KW-0489">Methyltransferase</keyword>
<dbReference type="InterPro" id="IPR050362">
    <property type="entry name" value="Cation-dep_OMT"/>
</dbReference>
<evidence type="ECO:0008006" key="6">
    <source>
        <dbReference type="Google" id="ProtNLM"/>
    </source>
</evidence>
<proteinExistence type="inferred from homology"/>
<evidence type="ECO:0000256" key="3">
    <source>
        <dbReference type="ARBA" id="ARBA00022691"/>
    </source>
</evidence>
<dbReference type="PANTHER" id="PTHR10509:SF82">
    <property type="entry name" value="CAFFEOYL-COA O-METHYLTRANSFERASE-LIKE"/>
    <property type="match status" value="1"/>
</dbReference>
<reference evidence="5" key="1">
    <citation type="submission" date="2015-03" db="EMBL/GenBank/DDBJ databases">
        <title>A transcriptome of Araucaria cunninghamii, an australian fine timber species.</title>
        <authorList>
            <person name="Jing Yi C.J.Y."/>
            <person name="Yin San L.Y.S."/>
            <person name="Abdul Karim S.S."/>
            <person name="Wan Azmi N.N."/>
            <person name="Hercus R.R."/>
            <person name="Croft L.L."/>
        </authorList>
    </citation>
    <scope>NUCLEOTIDE SEQUENCE</scope>
    <source>
        <strain evidence="5">MI0301</strain>
        <tissue evidence="5">Leaf</tissue>
    </source>
</reference>
<organism evidence="5">
    <name type="scientific">Araucaria cunninghamii</name>
    <name type="common">Hoop pine</name>
    <name type="synonym">Moreton Bay pine</name>
    <dbReference type="NCBI Taxonomy" id="56994"/>
    <lineage>
        <taxon>Eukaryota</taxon>
        <taxon>Viridiplantae</taxon>
        <taxon>Streptophyta</taxon>
        <taxon>Embryophyta</taxon>
        <taxon>Tracheophyta</taxon>
        <taxon>Spermatophyta</taxon>
        <taxon>Pinopsida</taxon>
        <taxon>Pinidae</taxon>
        <taxon>Conifers II</taxon>
        <taxon>Araucariales</taxon>
        <taxon>Araucariaceae</taxon>
        <taxon>Araucaria</taxon>
    </lineage>
</organism>
<dbReference type="GO" id="GO:0032259">
    <property type="term" value="P:methylation"/>
    <property type="evidence" value="ECO:0007669"/>
    <property type="project" value="UniProtKB-KW"/>
</dbReference>
<keyword evidence="3" id="KW-0949">S-adenosyl-L-methionine</keyword>
<dbReference type="InterPro" id="IPR002935">
    <property type="entry name" value="SAM_O-MeTrfase"/>
</dbReference>
<keyword evidence="2" id="KW-0808">Transferase</keyword>
<dbReference type="GO" id="GO:0008757">
    <property type="term" value="F:S-adenosylmethionine-dependent methyltransferase activity"/>
    <property type="evidence" value="ECO:0007669"/>
    <property type="project" value="TreeGrafter"/>
</dbReference>
<sequence length="236" mass="26361">MTNYENALSKHLLQSDALYQYILETSALPREPAPLKELRESTQHHPMNGMAVPVDEGQFLMLLLKLMNAKKTMEIGVFTGYSLLCTALALPPDGKIIAIDINKQNYEMGLPSIEKAGVAHKIDLIEGPAMPILDELLKHEENEASLDYIFVDADKNNYLQYHERLVKLVRIGGVIAYDNTLWYGSVVPSPDPALPERVMKIRKFVVELNEALAADKSIEISQISIGDGLTLCRRIS</sequence>
<dbReference type="GO" id="GO:0008171">
    <property type="term" value="F:O-methyltransferase activity"/>
    <property type="evidence" value="ECO:0007669"/>
    <property type="project" value="InterPro"/>
</dbReference>